<feature type="domain" description="DUF4130" evidence="1">
    <location>
        <begin position="85"/>
        <end position="254"/>
    </location>
</feature>
<dbReference type="Proteomes" id="UP001143304">
    <property type="component" value="Unassembled WGS sequence"/>
</dbReference>
<sequence>MYSFSVTDFDGWRTIARTLLQANVAPSNVSWQPPEQQGLFSPSSLEAIIDPAKPVSSSGTHTIPREFLQRAKQAACFSDIKDSARKWSILYSLLWRIVNDGKETLLLTSDPEVRYLDSMCKAVSRDKHKMKAFVRFQQVVNHDVEVVSPESAEGNAEYYVAWFEPSHAIIESVAPFFVKRFTGMSWSILTPGGCAHWDTAQLTLSEGVVKPDIDTDAFDIFWKAYYRNIFNPARLKEQAMRSEMPKKYWQYLPEATCIKNLTRGAAAITAQMIDAPATNSNRARDKSQAVAQFQDTLRLNNRIDQTTGTSTDKPR</sequence>
<evidence type="ECO:0000313" key="3">
    <source>
        <dbReference type="Proteomes" id="UP001143304"/>
    </source>
</evidence>
<dbReference type="EMBL" id="SHNO01000001">
    <property type="protein sequence ID" value="MCX2978716.1"/>
    <property type="molecule type" value="Genomic_DNA"/>
</dbReference>
<dbReference type="NCBIfam" id="TIGR03915">
    <property type="entry name" value="SAM_7_link_chp"/>
    <property type="match status" value="1"/>
</dbReference>
<proteinExistence type="predicted"/>
<accession>A0ABT3T8W2</accession>
<dbReference type="RefSeq" id="WP_279250409.1">
    <property type="nucleotide sequence ID" value="NZ_SHNO01000001.1"/>
</dbReference>
<dbReference type="InterPro" id="IPR023875">
    <property type="entry name" value="DNA_repair_put"/>
</dbReference>
<dbReference type="InterPro" id="IPR025404">
    <property type="entry name" value="DUF4130"/>
</dbReference>
<keyword evidence="3" id="KW-1185">Reference proteome</keyword>
<organism evidence="2 3">
    <name type="scientific">Candidatus Marimicrobium litorale</name>
    <dbReference type="NCBI Taxonomy" id="2518991"/>
    <lineage>
        <taxon>Bacteria</taxon>
        <taxon>Pseudomonadati</taxon>
        <taxon>Pseudomonadota</taxon>
        <taxon>Gammaproteobacteria</taxon>
        <taxon>Cellvibrionales</taxon>
        <taxon>Halieaceae</taxon>
        <taxon>Marimicrobium</taxon>
    </lineage>
</organism>
<evidence type="ECO:0000259" key="1">
    <source>
        <dbReference type="Pfam" id="PF13566"/>
    </source>
</evidence>
<protein>
    <submittedName>
        <fullName evidence="2">DNA metabolism protein</fullName>
    </submittedName>
</protein>
<dbReference type="Pfam" id="PF13566">
    <property type="entry name" value="DUF4130"/>
    <property type="match status" value="1"/>
</dbReference>
<evidence type="ECO:0000313" key="2">
    <source>
        <dbReference type="EMBL" id="MCX2978716.1"/>
    </source>
</evidence>
<comment type="caution">
    <text evidence="2">The sequence shown here is derived from an EMBL/GenBank/DDBJ whole genome shotgun (WGS) entry which is preliminary data.</text>
</comment>
<name>A0ABT3T8W2_9GAMM</name>
<gene>
    <name evidence="2" type="ORF">EYC82_15220</name>
</gene>
<reference evidence="2" key="1">
    <citation type="submission" date="2019-02" db="EMBL/GenBank/DDBJ databases">
        <authorList>
            <person name="Li S.-H."/>
        </authorList>
    </citation>
    <scope>NUCLEOTIDE SEQUENCE</scope>
    <source>
        <strain evidence="2">IMCC11814</strain>
    </source>
</reference>